<dbReference type="AlphaFoldDB" id="A0A4R8H513"/>
<evidence type="ECO:0000313" key="1">
    <source>
        <dbReference type="EMBL" id="TDX52135.1"/>
    </source>
</evidence>
<name>A0A4R8H513_9FIRM</name>
<comment type="caution">
    <text evidence="1">The sequence shown here is derived from an EMBL/GenBank/DDBJ whole genome shotgun (WGS) entry which is preliminary data.</text>
</comment>
<gene>
    <name evidence="1" type="ORF">C7959_10857</name>
</gene>
<reference evidence="1 2" key="1">
    <citation type="submission" date="2019-03" db="EMBL/GenBank/DDBJ databases">
        <title>Subsurface microbial communities from deep shales in Ohio and West Virginia, USA.</title>
        <authorList>
            <person name="Wrighton K."/>
        </authorList>
    </citation>
    <scope>NUCLEOTIDE SEQUENCE [LARGE SCALE GENOMIC DNA]</scope>
    <source>
        <strain evidence="1 2">MSL 6dP</strain>
    </source>
</reference>
<keyword evidence="2" id="KW-1185">Reference proteome</keyword>
<organism evidence="1 2">
    <name type="scientific">Orenia marismortui</name>
    <dbReference type="NCBI Taxonomy" id="46469"/>
    <lineage>
        <taxon>Bacteria</taxon>
        <taxon>Bacillati</taxon>
        <taxon>Bacillota</taxon>
        <taxon>Clostridia</taxon>
        <taxon>Halanaerobiales</taxon>
        <taxon>Halobacteroidaceae</taxon>
        <taxon>Orenia</taxon>
    </lineage>
</organism>
<sequence>MPRSFDEKLFIDGDGKKMSTFGQTPTEGPMQGKEELVGVMAGYEYDIQTKLWYPPGYLPDDRVGKPRVKVRELENKVDTLNGKIDALTDENGNWKVSQSGSIESTKTVSRSGDLATSTDEIFVSIEQEIIIHDITAYFEESAITLRFHLEFWNGTSWERYKFPLSSDYFGSEITPGTCSHNGIFEQAGTTNFIKMKKNQLHVKGIRIFAGNYTNAAKRLDIGMLYSEV</sequence>
<evidence type="ECO:0000313" key="2">
    <source>
        <dbReference type="Proteomes" id="UP000295832"/>
    </source>
</evidence>
<accession>A0A4R8H513</accession>
<dbReference type="Proteomes" id="UP000295832">
    <property type="component" value="Unassembled WGS sequence"/>
</dbReference>
<protein>
    <submittedName>
        <fullName evidence="1">Uncharacterized protein</fullName>
    </submittedName>
</protein>
<dbReference type="EMBL" id="SOEG01000008">
    <property type="protein sequence ID" value="TDX52135.1"/>
    <property type="molecule type" value="Genomic_DNA"/>
</dbReference>
<dbReference type="RefSeq" id="WP_134116030.1">
    <property type="nucleotide sequence ID" value="NZ_SOEG01000008.1"/>
</dbReference>
<proteinExistence type="predicted"/>